<dbReference type="eggNOG" id="KOG2438">
    <property type="taxonomic scope" value="Eukaryota"/>
</dbReference>
<dbReference type="Gene3D" id="1.10.10.410">
    <property type="match status" value="1"/>
</dbReference>
<evidence type="ECO:0000256" key="2">
    <source>
        <dbReference type="ARBA" id="ARBA00022598"/>
    </source>
</evidence>
<dbReference type="HAMAP" id="MF_00121">
    <property type="entry name" value="GatB"/>
    <property type="match status" value="1"/>
</dbReference>
<keyword evidence="4 8" id="KW-0067">ATP-binding</keyword>
<dbReference type="NCBIfam" id="NF004014">
    <property type="entry name" value="PRK05477.1-4"/>
    <property type="match status" value="1"/>
</dbReference>
<evidence type="ECO:0000256" key="3">
    <source>
        <dbReference type="ARBA" id="ARBA00022741"/>
    </source>
</evidence>
<keyword evidence="3 8" id="KW-0547">Nucleotide-binding</keyword>
<keyword evidence="11" id="KW-1185">Reference proteome</keyword>
<dbReference type="InterPro" id="IPR003789">
    <property type="entry name" value="Asn/Gln_tRNA_amidoTrase-B-like"/>
</dbReference>
<dbReference type="Pfam" id="PF02934">
    <property type="entry name" value="GatB_N"/>
    <property type="match status" value="1"/>
</dbReference>
<dbReference type="GO" id="GO:0005739">
    <property type="term" value="C:mitochondrion"/>
    <property type="evidence" value="ECO:0007669"/>
    <property type="project" value="UniProtKB-SubCell"/>
</dbReference>
<evidence type="ECO:0000256" key="5">
    <source>
        <dbReference type="ARBA" id="ARBA00022917"/>
    </source>
</evidence>
<sequence>MSGSFGRNQNNISCFGATFCRFRSECYNRGKIMHYSIIRRLATQPKLANVPKRKWKSVVGLEVHAQIASASKLFSGSGTSFGAPLNSSVAYFDASIPGTLPVLNRKCVESGIKTSLALGCRVNEVSMFDRKHYFYADLPNGYQITQQRAALANDGKMTFPVITPGKKVYYKTAKLLQLQLEQDSGKSLHDDYLKRSLVDLNRAGLPLMELVFAPDLETGEEAASLVKELILILRRLQTCSCKMEEGALRVDANISIHQEGDPLGVRTEVKNIGSVRSISQAITYEINRQLETVANGGLITNETRNWDAENRRTVAMRDKEVLQDYRFMPEPNLPPLHVNLKPGSISTEDLLSVAALSEEIPELPEDTRQRLMEQHNLNAETAIILVNEPILLEHFLSISRSLSDLPNKVIYNFLINDLLTYCNKLNLDVEDCFIKADDLKDILKSLHNELINLQAARQLVELLHKNPEAKVNELIELHNLQQICSPDEIENLCQLAIANQAKAVQQYQKGKAKALFAIAGEVAKLSSQKANMKLVVQCLEKLLKTTKK</sequence>
<comment type="function">
    <text evidence="8">Allows the formation of correctly charged Gln-tRNA(Gln) through the transamidation of misacylated Glu-tRNA(Gln) in the mitochondria. The reaction takes place in the presence of glutamine and ATP through an activated gamma-phospho-Glu-tRNA(Gln).</text>
</comment>
<dbReference type="SUPFAM" id="SSF55931">
    <property type="entry name" value="Glutamine synthetase/guanido kinase"/>
    <property type="match status" value="1"/>
</dbReference>
<evidence type="ECO:0000256" key="4">
    <source>
        <dbReference type="ARBA" id="ARBA00022840"/>
    </source>
</evidence>
<keyword evidence="8" id="KW-0496">Mitochondrion</keyword>
<dbReference type="InterPro" id="IPR006075">
    <property type="entry name" value="Asn/Gln-tRNA_Trfase_suB/E_cat"/>
</dbReference>
<dbReference type="InterPro" id="IPR004413">
    <property type="entry name" value="GatB"/>
</dbReference>
<gene>
    <name evidence="10" type="primary">Dyak\GE10827</name>
    <name evidence="10" type="synonym">dyak_GLEANR_10719</name>
    <name evidence="10" type="synonym">GE10827</name>
    <name evidence="10" type="ORF">Dyak_GE10827</name>
</gene>
<dbReference type="InterPro" id="IPR014746">
    <property type="entry name" value="Gln_synth/guanido_kin_cat_dom"/>
</dbReference>
<dbReference type="GO" id="GO:0050566">
    <property type="term" value="F:asparaginyl-tRNA synthase (glutamine-hydrolyzing) activity"/>
    <property type="evidence" value="ECO:0007669"/>
    <property type="project" value="RHEA"/>
</dbReference>
<comment type="catalytic activity">
    <reaction evidence="7 8">
        <text>L-glutamyl-tRNA(Gln) + L-glutamine + ATP + H2O = L-glutaminyl-tRNA(Gln) + L-glutamate + ADP + phosphate + H(+)</text>
        <dbReference type="Rhea" id="RHEA:17521"/>
        <dbReference type="Rhea" id="RHEA-COMP:9681"/>
        <dbReference type="Rhea" id="RHEA-COMP:9684"/>
        <dbReference type="ChEBI" id="CHEBI:15377"/>
        <dbReference type="ChEBI" id="CHEBI:15378"/>
        <dbReference type="ChEBI" id="CHEBI:29985"/>
        <dbReference type="ChEBI" id="CHEBI:30616"/>
        <dbReference type="ChEBI" id="CHEBI:43474"/>
        <dbReference type="ChEBI" id="CHEBI:58359"/>
        <dbReference type="ChEBI" id="CHEBI:78520"/>
        <dbReference type="ChEBI" id="CHEBI:78521"/>
        <dbReference type="ChEBI" id="CHEBI:456216"/>
    </reaction>
</comment>
<name>B4PL18_DROYA</name>
<evidence type="ECO:0000256" key="6">
    <source>
        <dbReference type="ARBA" id="ARBA00047380"/>
    </source>
</evidence>
<proteinExistence type="inferred from homology"/>
<dbReference type="GO" id="GO:0005524">
    <property type="term" value="F:ATP binding"/>
    <property type="evidence" value="ECO:0007669"/>
    <property type="project" value="UniProtKB-KW"/>
</dbReference>
<reference evidence="10 11" key="2">
    <citation type="journal article" date="2007" name="PLoS Biol.">
        <title>Principles of genome evolution in the Drosophila melanogaster species group.</title>
        <authorList>
            <person name="Ranz J.M."/>
            <person name="Maurin D."/>
            <person name="Chan Y.S."/>
            <person name="von Grotthuss M."/>
            <person name="Hillier L.W."/>
            <person name="Roote J."/>
            <person name="Ashburner M."/>
            <person name="Bergman C.M."/>
        </authorList>
    </citation>
    <scope>NUCLEOTIDE SEQUENCE [LARGE SCALE GENOMIC DNA]</scope>
    <source>
        <strain evidence="11">Tai18E2 / Tucson 14021-0261.01</strain>
    </source>
</reference>
<evidence type="ECO:0000259" key="9">
    <source>
        <dbReference type="SMART" id="SM00845"/>
    </source>
</evidence>
<comment type="catalytic activity">
    <reaction evidence="6">
        <text>L-aspartyl-tRNA(Asn) + L-glutamine + ATP + H2O = L-asparaginyl-tRNA(Asn) + L-glutamate + ADP + phosphate + 2 H(+)</text>
        <dbReference type="Rhea" id="RHEA:14513"/>
        <dbReference type="Rhea" id="RHEA-COMP:9674"/>
        <dbReference type="Rhea" id="RHEA-COMP:9677"/>
        <dbReference type="ChEBI" id="CHEBI:15377"/>
        <dbReference type="ChEBI" id="CHEBI:15378"/>
        <dbReference type="ChEBI" id="CHEBI:29985"/>
        <dbReference type="ChEBI" id="CHEBI:30616"/>
        <dbReference type="ChEBI" id="CHEBI:43474"/>
        <dbReference type="ChEBI" id="CHEBI:58359"/>
        <dbReference type="ChEBI" id="CHEBI:78515"/>
        <dbReference type="ChEBI" id="CHEBI:78516"/>
        <dbReference type="ChEBI" id="CHEBI:456216"/>
    </reaction>
</comment>
<dbReference type="Proteomes" id="UP000002282">
    <property type="component" value="Chromosome 3R"/>
</dbReference>
<feature type="domain" description="Asn/Gln amidotransferase" evidence="9">
    <location>
        <begin position="393"/>
        <end position="543"/>
    </location>
</feature>
<keyword evidence="2 8" id="KW-0436">Ligase</keyword>
<evidence type="ECO:0000256" key="1">
    <source>
        <dbReference type="ARBA" id="ARBA00005306"/>
    </source>
</evidence>
<comment type="subcellular location">
    <subcellularLocation>
        <location evidence="8">Mitochondrion</location>
    </subcellularLocation>
</comment>
<keyword evidence="5 8" id="KW-0648">Protein biosynthesis</keyword>
<comment type="subunit">
    <text evidence="8">Subunit of the heterotrimeric GatCAB amidotransferase (AdT) complex, composed of A, B and C subunits.</text>
</comment>
<dbReference type="InterPro" id="IPR018027">
    <property type="entry name" value="Asn/Gln_amidotransferase"/>
</dbReference>
<dbReference type="GO" id="GO:0050567">
    <property type="term" value="F:glutaminyl-tRNA synthase (glutamine-hydrolyzing) activity"/>
    <property type="evidence" value="ECO:0007669"/>
    <property type="project" value="UniProtKB-UniRule"/>
</dbReference>
<dbReference type="EC" id="6.3.5.-" evidence="8"/>
<dbReference type="NCBIfam" id="NF004012">
    <property type="entry name" value="PRK05477.1-2"/>
    <property type="match status" value="1"/>
</dbReference>
<dbReference type="GO" id="GO:0030956">
    <property type="term" value="C:glutamyl-tRNA(Gln) amidotransferase complex"/>
    <property type="evidence" value="ECO:0007669"/>
    <property type="project" value="UniProtKB-UniRule"/>
</dbReference>
<dbReference type="GO" id="GO:0070681">
    <property type="term" value="P:glutaminyl-tRNAGln biosynthesis via transamidation"/>
    <property type="evidence" value="ECO:0007669"/>
    <property type="project" value="UniProtKB-UniRule"/>
</dbReference>
<dbReference type="InterPro" id="IPR017959">
    <property type="entry name" value="Asn/Gln-tRNA_amidoTrfase_suB/E"/>
</dbReference>
<evidence type="ECO:0000313" key="10">
    <source>
        <dbReference type="EMBL" id="EDW99003.2"/>
    </source>
</evidence>
<dbReference type="PANTHER" id="PTHR11659:SF0">
    <property type="entry name" value="GLUTAMYL-TRNA(GLN) AMIDOTRANSFERASE SUBUNIT B, MITOCHONDRIAL"/>
    <property type="match status" value="1"/>
</dbReference>
<comment type="similarity">
    <text evidence="1 8">Belongs to the GatB/GatE family. GatB subfamily.</text>
</comment>
<dbReference type="SUPFAM" id="SSF89095">
    <property type="entry name" value="GatB/YqeY motif"/>
    <property type="match status" value="1"/>
</dbReference>
<dbReference type="EMBL" id="CM000160">
    <property type="protein sequence ID" value="EDW99003.2"/>
    <property type="molecule type" value="Genomic_DNA"/>
</dbReference>
<protein>
    <recommendedName>
        <fullName evidence="8">Glutamyl-tRNA(Gln) amidotransferase subunit B, mitochondrial</fullName>
        <shortName evidence="8">Glu-AdT subunit B</shortName>
        <ecNumber evidence="8">6.3.5.-</ecNumber>
    </recommendedName>
</protein>
<evidence type="ECO:0000313" key="11">
    <source>
        <dbReference type="Proteomes" id="UP000002282"/>
    </source>
</evidence>
<dbReference type="Pfam" id="PF02637">
    <property type="entry name" value="GatB_Yqey"/>
    <property type="match status" value="1"/>
</dbReference>
<dbReference type="SMART" id="SM00845">
    <property type="entry name" value="GatB_Yqey"/>
    <property type="match status" value="1"/>
</dbReference>
<dbReference type="FunFam" id="1.10.10.410:FF:000001">
    <property type="entry name" value="Aspartyl/glutamyl-tRNA(Asn/Gln) amidotransferase subunit B"/>
    <property type="match status" value="1"/>
</dbReference>
<dbReference type="InterPro" id="IPR023168">
    <property type="entry name" value="GatB_Yqey_C_2"/>
</dbReference>
<evidence type="ECO:0000256" key="8">
    <source>
        <dbReference type="HAMAP-Rule" id="MF_03147"/>
    </source>
</evidence>
<dbReference type="GO" id="GO:0032543">
    <property type="term" value="P:mitochondrial translation"/>
    <property type="evidence" value="ECO:0007669"/>
    <property type="project" value="UniProtKB-UniRule"/>
</dbReference>
<reference evidence="10 11" key="1">
    <citation type="journal article" date="2007" name="Nature">
        <title>Evolution of genes and genomes on the Drosophila phylogeny.</title>
        <authorList>
            <consortium name="Drosophila 12 Genomes Consortium"/>
            <person name="Clark A.G."/>
            <person name="Eisen M.B."/>
            <person name="Smith D.R."/>
            <person name="Bergman C.M."/>
            <person name="Oliver B."/>
            <person name="Markow T.A."/>
            <person name="Kaufman T.C."/>
            <person name="Kellis M."/>
            <person name="Gelbart W."/>
            <person name="Iyer V.N."/>
            <person name="Pollard D.A."/>
            <person name="Sackton T.B."/>
            <person name="Larracuente A.M."/>
            <person name="Singh N.D."/>
            <person name="Abad J.P."/>
            <person name="Abt D.N."/>
            <person name="Adryan B."/>
            <person name="Aguade M."/>
            <person name="Akashi H."/>
            <person name="Anderson W.W."/>
            <person name="Aquadro C.F."/>
            <person name="Ardell D.H."/>
            <person name="Arguello R."/>
            <person name="Artieri C.G."/>
            <person name="Barbash D.A."/>
            <person name="Barker D."/>
            <person name="Barsanti P."/>
            <person name="Batterham P."/>
            <person name="Batzoglou S."/>
            <person name="Begun D."/>
            <person name="Bhutkar A."/>
            <person name="Blanco E."/>
            <person name="Bosak S.A."/>
            <person name="Bradley R.K."/>
            <person name="Brand A.D."/>
            <person name="Brent M.R."/>
            <person name="Brooks A.N."/>
            <person name="Brown R.H."/>
            <person name="Butlin R.K."/>
            <person name="Caggese C."/>
            <person name="Calvi B.R."/>
            <person name="Bernardo de Carvalho A."/>
            <person name="Caspi A."/>
            <person name="Castrezana S."/>
            <person name="Celniker S.E."/>
            <person name="Chang J.L."/>
            <person name="Chapple C."/>
            <person name="Chatterji S."/>
            <person name="Chinwalla A."/>
            <person name="Civetta A."/>
            <person name="Clifton S.W."/>
            <person name="Comeron J.M."/>
            <person name="Costello J.C."/>
            <person name="Coyne J.A."/>
            <person name="Daub J."/>
            <person name="David R.G."/>
            <person name="Delcher A.L."/>
            <person name="Delehaunty K."/>
            <person name="Do C.B."/>
            <person name="Ebling H."/>
            <person name="Edwards K."/>
            <person name="Eickbush T."/>
            <person name="Evans J.D."/>
            <person name="Filipski A."/>
            <person name="Findeiss S."/>
            <person name="Freyhult E."/>
            <person name="Fulton L."/>
            <person name="Fulton R."/>
            <person name="Garcia A.C."/>
            <person name="Gardiner A."/>
            <person name="Garfield D.A."/>
            <person name="Garvin B.E."/>
            <person name="Gibson G."/>
            <person name="Gilbert D."/>
            <person name="Gnerre S."/>
            <person name="Godfrey J."/>
            <person name="Good R."/>
            <person name="Gotea V."/>
            <person name="Gravely B."/>
            <person name="Greenberg A.J."/>
            <person name="Griffiths-Jones S."/>
            <person name="Gross S."/>
            <person name="Guigo R."/>
            <person name="Gustafson E.A."/>
            <person name="Haerty W."/>
            <person name="Hahn M.W."/>
            <person name="Halligan D.L."/>
            <person name="Halpern A.L."/>
            <person name="Halter G.M."/>
            <person name="Han M.V."/>
            <person name="Heger A."/>
            <person name="Hillier L."/>
            <person name="Hinrichs A.S."/>
            <person name="Holmes I."/>
            <person name="Hoskins R.A."/>
            <person name="Hubisz M.J."/>
            <person name="Hultmark D."/>
            <person name="Huntley M.A."/>
            <person name="Jaffe D.B."/>
            <person name="Jagadeeshan S."/>
            <person name="Jeck W.R."/>
            <person name="Johnson J."/>
            <person name="Jones C.D."/>
            <person name="Jordan W.C."/>
            <person name="Karpen G.H."/>
            <person name="Kataoka E."/>
            <person name="Keightley P.D."/>
            <person name="Kheradpour P."/>
            <person name="Kirkness E.F."/>
            <person name="Koerich L.B."/>
            <person name="Kristiansen K."/>
            <person name="Kudrna D."/>
            <person name="Kulathinal R.J."/>
            <person name="Kumar S."/>
            <person name="Kwok R."/>
            <person name="Lander E."/>
            <person name="Langley C.H."/>
            <person name="Lapoint R."/>
            <person name="Lazzaro B.P."/>
            <person name="Lee S.J."/>
            <person name="Levesque L."/>
            <person name="Li R."/>
            <person name="Lin C.F."/>
            <person name="Lin M.F."/>
            <person name="Lindblad-Toh K."/>
            <person name="Llopart A."/>
            <person name="Long M."/>
            <person name="Low L."/>
            <person name="Lozovsky E."/>
            <person name="Lu J."/>
            <person name="Luo M."/>
            <person name="Machado C.A."/>
            <person name="Makalowski W."/>
            <person name="Marzo M."/>
            <person name="Matsuda M."/>
            <person name="Matzkin L."/>
            <person name="McAllister B."/>
            <person name="McBride C.S."/>
            <person name="McKernan B."/>
            <person name="McKernan K."/>
            <person name="Mendez-Lago M."/>
            <person name="Minx P."/>
            <person name="Mollenhauer M.U."/>
            <person name="Montooth K."/>
            <person name="Mount S.M."/>
            <person name="Mu X."/>
            <person name="Myers E."/>
            <person name="Negre B."/>
            <person name="Newfeld S."/>
            <person name="Nielsen R."/>
            <person name="Noor M.A."/>
            <person name="O'Grady P."/>
            <person name="Pachter L."/>
            <person name="Papaceit M."/>
            <person name="Parisi M.J."/>
            <person name="Parisi M."/>
            <person name="Parts L."/>
            <person name="Pedersen J.S."/>
            <person name="Pesole G."/>
            <person name="Phillippy A.M."/>
            <person name="Ponting C.P."/>
            <person name="Pop M."/>
            <person name="Porcelli D."/>
            <person name="Powell J.R."/>
            <person name="Prohaska S."/>
            <person name="Pruitt K."/>
            <person name="Puig M."/>
            <person name="Quesneville H."/>
            <person name="Ram K.R."/>
            <person name="Rand D."/>
            <person name="Rasmussen M.D."/>
            <person name="Reed L.K."/>
            <person name="Reenan R."/>
            <person name="Reily A."/>
            <person name="Remington K.A."/>
            <person name="Rieger T.T."/>
            <person name="Ritchie M.G."/>
            <person name="Robin C."/>
            <person name="Rogers Y.H."/>
            <person name="Rohde C."/>
            <person name="Rozas J."/>
            <person name="Rubenfield M.J."/>
            <person name="Ruiz A."/>
            <person name="Russo S."/>
            <person name="Salzberg S.L."/>
            <person name="Sanchez-Gracia A."/>
            <person name="Saranga D.J."/>
            <person name="Sato H."/>
            <person name="Schaeffer S.W."/>
            <person name="Schatz M.C."/>
            <person name="Schlenke T."/>
            <person name="Schwartz R."/>
            <person name="Segarra C."/>
            <person name="Singh R.S."/>
            <person name="Sirot L."/>
            <person name="Sirota M."/>
            <person name="Sisneros N.B."/>
            <person name="Smith C.D."/>
            <person name="Smith T.F."/>
            <person name="Spieth J."/>
            <person name="Stage D.E."/>
            <person name="Stark A."/>
            <person name="Stephan W."/>
            <person name="Strausberg R.L."/>
            <person name="Strempel S."/>
            <person name="Sturgill D."/>
            <person name="Sutton G."/>
            <person name="Sutton G.G."/>
            <person name="Tao W."/>
            <person name="Teichmann S."/>
            <person name="Tobari Y.N."/>
            <person name="Tomimura Y."/>
            <person name="Tsolas J.M."/>
            <person name="Valente V.L."/>
            <person name="Venter E."/>
            <person name="Venter J.C."/>
            <person name="Vicario S."/>
            <person name="Vieira F.G."/>
            <person name="Vilella A.J."/>
            <person name="Villasante A."/>
            <person name="Walenz B."/>
            <person name="Wang J."/>
            <person name="Wasserman M."/>
            <person name="Watts T."/>
            <person name="Wilson D."/>
            <person name="Wilson R.K."/>
            <person name="Wing R.A."/>
            <person name="Wolfner M.F."/>
            <person name="Wong A."/>
            <person name="Wong G.K."/>
            <person name="Wu C.I."/>
            <person name="Wu G."/>
            <person name="Yamamoto D."/>
            <person name="Yang H.P."/>
            <person name="Yang S.P."/>
            <person name="Yorke J.A."/>
            <person name="Yoshida K."/>
            <person name="Zdobnov E."/>
            <person name="Zhang P."/>
            <person name="Zhang Y."/>
            <person name="Zimin A.V."/>
            <person name="Baldwin J."/>
            <person name="Abdouelleil A."/>
            <person name="Abdulkadir J."/>
            <person name="Abebe A."/>
            <person name="Abera B."/>
            <person name="Abreu J."/>
            <person name="Acer S.C."/>
            <person name="Aftuck L."/>
            <person name="Alexander A."/>
            <person name="An P."/>
            <person name="Anderson E."/>
            <person name="Anderson S."/>
            <person name="Arachi H."/>
            <person name="Azer M."/>
            <person name="Bachantsang P."/>
            <person name="Barry A."/>
            <person name="Bayul T."/>
            <person name="Berlin A."/>
            <person name="Bessette D."/>
            <person name="Bloom T."/>
            <person name="Blye J."/>
            <person name="Boguslavskiy L."/>
            <person name="Bonnet C."/>
            <person name="Boukhgalter B."/>
            <person name="Bourzgui I."/>
            <person name="Brown A."/>
            <person name="Cahill P."/>
            <person name="Channer S."/>
            <person name="Cheshatsang Y."/>
            <person name="Chuda L."/>
            <person name="Citroen M."/>
            <person name="Collymore A."/>
            <person name="Cooke P."/>
            <person name="Costello M."/>
            <person name="D'Aco K."/>
            <person name="Daza R."/>
            <person name="De Haan G."/>
            <person name="DeGray S."/>
            <person name="DeMaso C."/>
            <person name="Dhargay N."/>
            <person name="Dooley K."/>
            <person name="Dooley E."/>
            <person name="Doricent M."/>
            <person name="Dorje P."/>
            <person name="Dorjee K."/>
            <person name="Dupes A."/>
            <person name="Elong R."/>
            <person name="Falk J."/>
            <person name="Farina A."/>
            <person name="Faro S."/>
            <person name="Ferguson D."/>
            <person name="Fisher S."/>
            <person name="Foley C.D."/>
            <person name="Franke A."/>
            <person name="Friedrich D."/>
            <person name="Gadbois L."/>
            <person name="Gearin G."/>
            <person name="Gearin C.R."/>
            <person name="Giannoukos G."/>
            <person name="Goode T."/>
            <person name="Graham J."/>
            <person name="Grandbois E."/>
            <person name="Grewal S."/>
            <person name="Gyaltsen K."/>
            <person name="Hafez N."/>
            <person name="Hagos B."/>
            <person name="Hall J."/>
            <person name="Henson C."/>
            <person name="Hollinger A."/>
            <person name="Honan T."/>
            <person name="Huard M.D."/>
            <person name="Hughes L."/>
            <person name="Hurhula B."/>
            <person name="Husby M.E."/>
            <person name="Kamat A."/>
            <person name="Kanga B."/>
            <person name="Kashin S."/>
            <person name="Khazanovich D."/>
            <person name="Kisner P."/>
            <person name="Lance K."/>
            <person name="Lara M."/>
            <person name="Lee W."/>
            <person name="Lennon N."/>
            <person name="Letendre F."/>
            <person name="LeVine R."/>
            <person name="Lipovsky A."/>
            <person name="Liu X."/>
            <person name="Liu J."/>
            <person name="Liu S."/>
            <person name="Lokyitsang T."/>
            <person name="Lokyitsang Y."/>
            <person name="Lubonja R."/>
            <person name="Lui A."/>
            <person name="MacDonald P."/>
            <person name="Magnisalis V."/>
            <person name="Maru K."/>
            <person name="Matthews C."/>
            <person name="McCusker W."/>
            <person name="McDonough S."/>
            <person name="Mehta T."/>
            <person name="Meldrim J."/>
            <person name="Meneus L."/>
            <person name="Mihai O."/>
            <person name="Mihalev A."/>
            <person name="Mihova T."/>
            <person name="Mittelman R."/>
            <person name="Mlenga V."/>
            <person name="Montmayeur A."/>
            <person name="Mulrain L."/>
            <person name="Navidi A."/>
            <person name="Naylor J."/>
            <person name="Negash T."/>
            <person name="Nguyen T."/>
            <person name="Nguyen N."/>
            <person name="Nicol R."/>
            <person name="Norbu C."/>
            <person name="Norbu N."/>
            <person name="Novod N."/>
            <person name="O'Neill B."/>
            <person name="Osman S."/>
            <person name="Markiewicz E."/>
            <person name="Oyono O.L."/>
            <person name="Patti C."/>
            <person name="Phunkhang P."/>
            <person name="Pierre F."/>
            <person name="Priest M."/>
            <person name="Raghuraman S."/>
            <person name="Rege F."/>
            <person name="Reyes R."/>
            <person name="Rise C."/>
            <person name="Rogov P."/>
            <person name="Ross K."/>
            <person name="Ryan E."/>
            <person name="Settipalli S."/>
            <person name="Shea T."/>
            <person name="Sherpa N."/>
            <person name="Shi L."/>
            <person name="Shih D."/>
            <person name="Sparrow T."/>
            <person name="Spaulding J."/>
            <person name="Stalker J."/>
            <person name="Stange-Thomann N."/>
            <person name="Stavropoulos S."/>
            <person name="Stone C."/>
            <person name="Strader C."/>
            <person name="Tesfaye S."/>
            <person name="Thomson T."/>
            <person name="Thoulutsang Y."/>
            <person name="Thoulutsang D."/>
            <person name="Topham K."/>
            <person name="Topping I."/>
            <person name="Tsamla T."/>
            <person name="Vassiliev H."/>
            <person name="Vo A."/>
            <person name="Wangchuk T."/>
            <person name="Wangdi T."/>
            <person name="Weiand M."/>
            <person name="Wilkinson J."/>
            <person name="Wilson A."/>
            <person name="Yadav S."/>
            <person name="Young G."/>
            <person name="Yu Q."/>
            <person name="Zembek L."/>
            <person name="Zhong D."/>
            <person name="Zimmer A."/>
            <person name="Zwirko Z."/>
            <person name="Jaffe D.B."/>
            <person name="Alvarez P."/>
            <person name="Brockman W."/>
            <person name="Butler J."/>
            <person name="Chin C."/>
            <person name="Gnerre S."/>
            <person name="Grabherr M."/>
            <person name="Kleber M."/>
            <person name="Mauceli E."/>
            <person name="MacCallum I."/>
        </authorList>
    </citation>
    <scope>NUCLEOTIDE SEQUENCE [LARGE SCALE GENOMIC DNA]</scope>
    <source>
        <strain evidence="11">Tai18E2 / Tucson 14021-0261.01</strain>
    </source>
</reference>
<evidence type="ECO:0000256" key="7">
    <source>
        <dbReference type="ARBA" id="ARBA00047913"/>
    </source>
</evidence>
<dbReference type="OrthoDB" id="1722066at2759"/>
<organism evidence="10 11">
    <name type="scientific">Drosophila yakuba</name>
    <name type="common">Fruit fly</name>
    <dbReference type="NCBI Taxonomy" id="7245"/>
    <lineage>
        <taxon>Eukaryota</taxon>
        <taxon>Metazoa</taxon>
        <taxon>Ecdysozoa</taxon>
        <taxon>Arthropoda</taxon>
        <taxon>Hexapoda</taxon>
        <taxon>Insecta</taxon>
        <taxon>Pterygota</taxon>
        <taxon>Neoptera</taxon>
        <taxon>Endopterygota</taxon>
        <taxon>Diptera</taxon>
        <taxon>Brachycera</taxon>
        <taxon>Muscomorpha</taxon>
        <taxon>Ephydroidea</taxon>
        <taxon>Drosophilidae</taxon>
        <taxon>Drosophila</taxon>
        <taxon>Sophophora</taxon>
    </lineage>
</organism>
<dbReference type="NCBIfam" id="TIGR00133">
    <property type="entry name" value="gatB"/>
    <property type="match status" value="1"/>
</dbReference>
<dbReference type="HOGENOM" id="CLU_019240_1_1_1"/>
<dbReference type="PANTHER" id="PTHR11659">
    <property type="entry name" value="GLUTAMYL-TRNA GLN AMIDOTRANSFERASE SUBUNIT B MITOCHONDRIAL AND PROKARYOTIC PET112-RELATED"/>
    <property type="match status" value="1"/>
</dbReference>
<dbReference type="KEGG" id="dya:Dyak_GE10827"/>
<dbReference type="AlphaFoldDB" id="B4PL18"/>
<accession>B4PL18</accession>